<name>A0A1B9GH85_9TREE</name>
<sequence>MSPTWSHLTSPPQPPFPVPVSDNVFLPIPSTSPTSPLRTSTSEPTFGFVLKGLGVLQSDEKEKEVKISEVKTRRRNTLLVTPGEVTKVRSLTFVQPPRPSLSAQSSTASASTTSATARPSLPRTPQPQPHPRSHLHMRGISDISTPSTSFSRFDDRSNYDSCTDQSAFSTPTSGYASAKDASSPCPIASPRPLQAPIGSPFSFPVSAKKSNRNSVQSKEHNKFKFWRSPPPPSAHIHSSPFEDQHAHGKLKRRKVSAIDWEGLPVPEELVSPKTVMRVNELGSGLMWTSLA</sequence>
<organism evidence="2 3">
    <name type="scientific">Kwoniella heveanensis BCC8398</name>
    <dbReference type="NCBI Taxonomy" id="1296120"/>
    <lineage>
        <taxon>Eukaryota</taxon>
        <taxon>Fungi</taxon>
        <taxon>Dikarya</taxon>
        <taxon>Basidiomycota</taxon>
        <taxon>Agaricomycotina</taxon>
        <taxon>Tremellomycetes</taxon>
        <taxon>Tremellales</taxon>
        <taxon>Cryptococcaceae</taxon>
        <taxon>Kwoniella</taxon>
    </lineage>
</organism>
<feature type="region of interest" description="Disordered" evidence="1">
    <location>
        <begin position="1"/>
        <end position="20"/>
    </location>
</feature>
<feature type="compositionally biased region" description="Polar residues" evidence="1">
    <location>
        <begin position="142"/>
        <end position="151"/>
    </location>
</feature>
<dbReference type="Proteomes" id="UP000092666">
    <property type="component" value="Unassembled WGS sequence"/>
</dbReference>
<feature type="compositionally biased region" description="Polar residues" evidence="1">
    <location>
        <begin position="159"/>
        <end position="175"/>
    </location>
</feature>
<dbReference type="OrthoDB" id="2563026at2759"/>
<protein>
    <submittedName>
        <fullName evidence="2">Uncharacterized protein</fullName>
    </submittedName>
</protein>
<gene>
    <name evidence="2" type="ORF">I316_07968</name>
</gene>
<proteinExistence type="predicted"/>
<evidence type="ECO:0000256" key="1">
    <source>
        <dbReference type="SAM" id="MobiDB-lite"/>
    </source>
</evidence>
<accession>A0A1B9GH85</accession>
<evidence type="ECO:0000313" key="2">
    <source>
        <dbReference type="EMBL" id="OCF30400.1"/>
    </source>
</evidence>
<dbReference type="EMBL" id="KV700151">
    <property type="protein sequence ID" value="OCF30400.1"/>
    <property type="molecule type" value="Genomic_DNA"/>
</dbReference>
<feature type="region of interest" description="Disordered" evidence="1">
    <location>
        <begin position="89"/>
        <end position="250"/>
    </location>
</feature>
<dbReference type="AlphaFoldDB" id="A0A1B9GH85"/>
<keyword evidence="3" id="KW-1185">Reference proteome</keyword>
<feature type="compositionally biased region" description="Polar residues" evidence="1">
    <location>
        <begin position="1"/>
        <end position="10"/>
    </location>
</feature>
<reference evidence="2 3" key="1">
    <citation type="submission" date="2013-07" db="EMBL/GenBank/DDBJ databases">
        <title>The Genome Sequence of Cryptococcus heveanensis BCC8398.</title>
        <authorList>
            <consortium name="The Broad Institute Genome Sequencing Platform"/>
            <person name="Cuomo C."/>
            <person name="Litvintseva A."/>
            <person name="Chen Y."/>
            <person name="Heitman J."/>
            <person name="Sun S."/>
            <person name="Springer D."/>
            <person name="Dromer F."/>
            <person name="Young S.K."/>
            <person name="Zeng Q."/>
            <person name="Gargeya S."/>
            <person name="Fitzgerald M."/>
            <person name="Abouelleil A."/>
            <person name="Alvarado L."/>
            <person name="Berlin A.M."/>
            <person name="Chapman S.B."/>
            <person name="Dewar J."/>
            <person name="Goldberg J."/>
            <person name="Griggs A."/>
            <person name="Gujja S."/>
            <person name="Hansen M."/>
            <person name="Howarth C."/>
            <person name="Imamovic A."/>
            <person name="Larimer J."/>
            <person name="McCowan C."/>
            <person name="Murphy C."/>
            <person name="Pearson M."/>
            <person name="Priest M."/>
            <person name="Roberts A."/>
            <person name="Saif S."/>
            <person name="Shea T."/>
            <person name="Sykes S."/>
            <person name="Wortman J."/>
            <person name="Nusbaum C."/>
            <person name="Birren B."/>
        </authorList>
    </citation>
    <scope>NUCLEOTIDE SEQUENCE [LARGE SCALE GENOMIC DNA]</scope>
    <source>
        <strain evidence="2 3">BCC8398</strain>
    </source>
</reference>
<reference evidence="3" key="2">
    <citation type="submission" date="2013-12" db="EMBL/GenBank/DDBJ databases">
        <title>Evolution of pathogenesis and genome organization in the Tremellales.</title>
        <authorList>
            <person name="Cuomo C."/>
            <person name="Litvintseva A."/>
            <person name="Heitman J."/>
            <person name="Chen Y."/>
            <person name="Sun S."/>
            <person name="Springer D."/>
            <person name="Dromer F."/>
            <person name="Young S."/>
            <person name="Zeng Q."/>
            <person name="Chapman S."/>
            <person name="Gujja S."/>
            <person name="Saif S."/>
            <person name="Birren B."/>
        </authorList>
    </citation>
    <scope>NUCLEOTIDE SEQUENCE [LARGE SCALE GENOMIC DNA]</scope>
    <source>
        <strain evidence="3">BCC8398</strain>
    </source>
</reference>
<evidence type="ECO:0000313" key="3">
    <source>
        <dbReference type="Proteomes" id="UP000092666"/>
    </source>
</evidence>
<feature type="compositionally biased region" description="Low complexity" evidence="1">
    <location>
        <begin position="100"/>
        <end position="117"/>
    </location>
</feature>